<feature type="compositionally biased region" description="Basic residues" evidence="1">
    <location>
        <begin position="100"/>
        <end position="109"/>
    </location>
</feature>
<dbReference type="OMA" id="NQGRNER"/>
<proteinExistence type="predicted"/>
<gene>
    <name evidence="3" type="ORF">Fcan01_17793</name>
</gene>
<dbReference type="Proteomes" id="UP000198287">
    <property type="component" value="Unassembled WGS sequence"/>
</dbReference>
<sequence>MTFILIEWSNERPKKYSVVSSEKLEDGTLRANPHNLLGQVVQVIWSRGKSYPGLVLKIANDEAVLSDEADSLAIACSAAQAVETGEHSGIKRKNTEIKSKKGNKSTTAKRIRDIEEVVANLDPSADLQDAQSQDENHSSGQEQIPEGIDESVDYSEKYLKMKQKYKALRIKYKDLKSSVKEASEVEIYPNSGVTLPMADLTSIKMVSSKPTVLARNLFRRLFTTEELLTHSLLGKKCNANSNAAPPLPIIDIPKRDAVIKFVLKEQGLDGLPNSGHAAEDKIFNKNKKVARKEIIKSLSDFLREEQKKFRN</sequence>
<protein>
    <recommendedName>
        <fullName evidence="2">BEN domain-containing protein</fullName>
    </recommendedName>
</protein>
<evidence type="ECO:0000256" key="1">
    <source>
        <dbReference type="SAM" id="MobiDB-lite"/>
    </source>
</evidence>
<organism evidence="3 4">
    <name type="scientific">Folsomia candida</name>
    <name type="common">Springtail</name>
    <dbReference type="NCBI Taxonomy" id="158441"/>
    <lineage>
        <taxon>Eukaryota</taxon>
        <taxon>Metazoa</taxon>
        <taxon>Ecdysozoa</taxon>
        <taxon>Arthropoda</taxon>
        <taxon>Hexapoda</taxon>
        <taxon>Collembola</taxon>
        <taxon>Entomobryomorpha</taxon>
        <taxon>Isotomoidea</taxon>
        <taxon>Isotomidae</taxon>
        <taxon>Proisotominae</taxon>
        <taxon>Folsomia</taxon>
    </lineage>
</organism>
<dbReference type="Gene3D" id="1.10.10.2590">
    <property type="entry name" value="BEN domain"/>
    <property type="match status" value="1"/>
</dbReference>
<feature type="compositionally biased region" description="Basic and acidic residues" evidence="1">
    <location>
        <begin position="85"/>
        <end position="99"/>
    </location>
</feature>
<name>A0A226DPN1_FOLCA</name>
<evidence type="ECO:0000313" key="3">
    <source>
        <dbReference type="EMBL" id="OXA47475.1"/>
    </source>
</evidence>
<feature type="domain" description="BEN" evidence="2">
    <location>
        <begin position="190"/>
        <end position="309"/>
    </location>
</feature>
<reference evidence="3 4" key="1">
    <citation type="submission" date="2015-12" db="EMBL/GenBank/DDBJ databases">
        <title>The genome of Folsomia candida.</title>
        <authorList>
            <person name="Faddeeva A."/>
            <person name="Derks M.F."/>
            <person name="Anvar Y."/>
            <person name="Smit S."/>
            <person name="Van Straalen N."/>
            <person name="Roelofs D."/>
        </authorList>
    </citation>
    <scope>NUCLEOTIDE SEQUENCE [LARGE SCALE GENOMIC DNA]</scope>
    <source>
        <strain evidence="3 4">VU population</strain>
        <tissue evidence="3">Whole body</tissue>
    </source>
</reference>
<dbReference type="OrthoDB" id="8890632at2759"/>
<evidence type="ECO:0000313" key="4">
    <source>
        <dbReference type="Proteomes" id="UP000198287"/>
    </source>
</evidence>
<comment type="caution">
    <text evidence="3">The sequence shown here is derived from an EMBL/GenBank/DDBJ whole genome shotgun (WGS) entry which is preliminary data.</text>
</comment>
<feature type="region of interest" description="Disordered" evidence="1">
    <location>
        <begin position="85"/>
        <end position="109"/>
    </location>
</feature>
<dbReference type="InterPro" id="IPR018379">
    <property type="entry name" value="BEN_domain"/>
</dbReference>
<dbReference type="PROSITE" id="PS51457">
    <property type="entry name" value="BEN"/>
    <property type="match status" value="1"/>
</dbReference>
<dbReference type="EMBL" id="LNIX01000013">
    <property type="protein sequence ID" value="OXA47475.1"/>
    <property type="molecule type" value="Genomic_DNA"/>
</dbReference>
<dbReference type="GO" id="GO:0003677">
    <property type="term" value="F:DNA binding"/>
    <property type="evidence" value="ECO:0007669"/>
    <property type="project" value="InterPro"/>
</dbReference>
<feature type="region of interest" description="Disordered" evidence="1">
    <location>
        <begin position="127"/>
        <end position="147"/>
    </location>
</feature>
<feature type="compositionally biased region" description="Polar residues" evidence="1">
    <location>
        <begin position="129"/>
        <end position="142"/>
    </location>
</feature>
<evidence type="ECO:0000259" key="2">
    <source>
        <dbReference type="PROSITE" id="PS51457"/>
    </source>
</evidence>
<keyword evidence="4" id="KW-1185">Reference proteome</keyword>
<accession>A0A226DPN1</accession>
<dbReference type="AlphaFoldDB" id="A0A226DPN1"/>